<feature type="coiled-coil region" evidence="1">
    <location>
        <begin position="73"/>
        <end position="107"/>
    </location>
</feature>
<organism evidence="2 3">
    <name type="scientific">Thalassomonas actiniarum</name>
    <dbReference type="NCBI Taxonomy" id="485447"/>
    <lineage>
        <taxon>Bacteria</taxon>
        <taxon>Pseudomonadati</taxon>
        <taxon>Pseudomonadota</taxon>
        <taxon>Gammaproteobacteria</taxon>
        <taxon>Alteromonadales</taxon>
        <taxon>Colwelliaceae</taxon>
        <taxon>Thalassomonas</taxon>
    </lineage>
</organism>
<evidence type="ECO:0000313" key="3">
    <source>
        <dbReference type="Proteomes" id="UP000032568"/>
    </source>
</evidence>
<reference evidence="2 3" key="2">
    <citation type="journal article" date="2022" name="Mar. Drugs">
        <title>Bioassay-Guided Fractionation Leads to the Detection of Cholic Acid Generated by the Rare Thalassomonas sp.</title>
        <authorList>
            <person name="Pheiffer F."/>
            <person name="Schneider Y.K."/>
            <person name="Hansen E.H."/>
            <person name="Andersen J.H."/>
            <person name="Isaksson J."/>
            <person name="Busche T."/>
            <person name="R C."/>
            <person name="Kalinowski J."/>
            <person name="Zyl L.V."/>
            <person name="Trindade M."/>
        </authorList>
    </citation>
    <scope>NUCLEOTIDE SEQUENCE [LARGE SCALE GENOMIC DNA]</scope>
    <source>
        <strain evidence="2 3">A5K-106</strain>
    </source>
</reference>
<dbReference type="Proteomes" id="UP000032568">
    <property type="component" value="Chromosome"/>
</dbReference>
<accession>A0AAE9YQW0</accession>
<protein>
    <submittedName>
        <fullName evidence="2">Protein kinase</fullName>
    </submittedName>
</protein>
<keyword evidence="3" id="KW-1185">Reference proteome</keyword>
<dbReference type="RefSeq" id="WP_044832203.1">
    <property type="nucleotide sequence ID" value="NZ_CP059735.1"/>
</dbReference>
<dbReference type="AlphaFoldDB" id="A0AAE9YQW0"/>
<gene>
    <name evidence="2" type="ORF">SG35_002710</name>
</gene>
<evidence type="ECO:0000256" key="1">
    <source>
        <dbReference type="SAM" id="Coils"/>
    </source>
</evidence>
<reference evidence="2 3" key="1">
    <citation type="journal article" date="2015" name="Genome Announc.">
        <title>Draft Genome Sequences of Marine Isolates of Thalassomonas viridans and Thalassomonas actiniarum.</title>
        <authorList>
            <person name="Olonade I."/>
            <person name="van Zyl L.J."/>
            <person name="Trindade M."/>
        </authorList>
    </citation>
    <scope>NUCLEOTIDE SEQUENCE [LARGE SCALE GENOMIC DNA]</scope>
    <source>
        <strain evidence="2 3">A5K-106</strain>
    </source>
</reference>
<dbReference type="KEGG" id="tact:SG35_002710"/>
<keyword evidence="2" id="KW-0418">Kinase</keyword>
<keyword evidence="1" id="KW-0175">Coiled coil</keyword>
<name>A0AAE9YQW0_9GAMM</name>
<evidence type="ECO:0000313" key="2">
    <source>
        <dbReference type="EMBL" id="WDD99604.1"/>
    </source>
</evidence>
<proteinExistence type="predicted"/>
<dbReference type="EMBL" id="CP059735">
    <property type="protein sequence ID" value="WDD99604.1"/>
    <property type="molecule type" value="Genomic_DNA"/>
</dbReference>
<dbReference type="GO" id="GO:0016301">
    <property type="term" value="F:kinase activity"/>
    <property type="evidence" value="ECO:0007669"/>
    <property type="project" value="UniProtKB-KW"/>
</dbReference>
<keyword evidence="2" id="KW-0808">Transferase</keyword>
<sequence>MTKRFRRMSESDIKSIIVDLDRWALGQLGAKLTWAILEERFGYSRQSMQAKTEIKAAYDNAKYALSGGLVKTKEQTSKENEQLLCEIERLKKEVEEYKRKESLWKKRWQCIAFHIRQKGMQVQVIDQEIPKGEDSPTERETTNILRPFDKVIPPSGRV</sequence>